<dbReference type="InterPro" id="IPR000225">
    <property type="entry name" value="Armadillo"/>
</dbReference>
<feature type="region of interest" description="Disordered" evidence="3">
    <location>
        <begin position="592"/>
        <end position="614"/>
    </location>
</feature>
<proteinExistence type="predicted"/>
<feature type="region of interest" description="Disordered" evidence="3">
    <location>
        <begin position="475"/>
        <end position="527"/>
    </location>
</feature>
<sequence length="1055" mass="112581">MERLGTDFNATGSVMSKRELEELRRKKGECVRCGQKCFQKKLFKMIPITDHGKVLNGRCLGCNPLPGDGDASGVLPAVSRPATMQDLQRFNRSQNNLVLPPNTANTATGSVAGGSVSGSANGGGSRSNSSRRFTPMTNTPTGSHNGNVGTGNSSTTPRRSAPRASSSRGLIRGQSERARASSGTAASITTATGRSMESLMQQQSEEVRLESSQLTPSSSHPDQDHIPEQCRQQLHYGSTASPSTGFLSQRRNGLQRGGSFARTGRGSPEVYGETLSMSRSCSTSPANTPTGSSPRYDMEHRQSSVRSGLSHISLDSALSGASAISSPHPHWQQIEESPVNRRNSVNTSIDGSISSSAHVRQSPHCSYSGVDTSVNGSGDLVHTGPTTHPYYEHDTFAVPSSRATDTSYESLPSHHISTASTDDVSGDDELHDAPSPVTEQRPDVDLPQQQPDTNLTAHPTAAELLDYYRRTFREASQRSLQHHGSNGTGSVAGGRMTSGSLSGSGGPETTGMPAGESDHLPSHGVLNRGGVVSFQHLQHQGNQAQGPQSLTGTVNSSSHHHRRGSSRPSSSRSLDSMSSFGEEVNASILNSNDAESAPSDTSFRESSAVSQDPGVARIQQAGVDFVEVLNTLRDLPDSLRTQTAGLHVLSELTLSEEDSETLLNIGVVQVILDAMRRYADDTSQVELQTAACRAILNVTGTSEAQINFVQNQTVEHVSTLMQNLLENATVQEYAMATIANLSVLEANLPILIEEHSVTRIVEAMNKHSENRQVQIKGCSAITNMASHTTPLKKTIMDQGGGGAVVVSMVMHPGDVELQEKALQALRNLSANSDENKMELARIGGIESVIGAMQVHRDEAGIQKTGSWSLSNLAGFVDNKRTIGECGGVDVIVRAMWVHSDEVSVQEWCCRALFTLALEPQNRLVVLDVGGISAVVNAMQAHVDSSTVQEMGCAVLCNLATDQATKLRIVDEEALDAIVLAMVLFGDEIKVQQQGCQILSQLCVAENLKSLQASNAGELALAAAHKFPECDAPAQWLLNSLEEFAAAYIETTEAHH</sequence>
<feature type="region of interest" description="Disordered" evidence="3">
    <location>
        <begin position="539"/>
        <end position="579"/>
    </location>
</feature>
<feature type="compositionally biased region" description="Polar residues" evidence="3">
    <location>
        <begin position="135"/>
        <end position="152"/>
    </location>
</feature>
<dbReference type="Gene3D" id="1.25.10.10">
    <property type="entry name" value="Leucine-rich Repeat Variant"/>
    <property type="match status" value="2"/>
</dbReference>
<feature type="compositionally biased region" description="Low complexity" evidence="3">
    <location>
        <begin position="566"/>
        <end position="579"/>
    </location>
</feature>
<dbReference type="Proteomes" id="UP000836788">
    <property type="component" value="Chromosome 9"/>
</dbReference>
<dbReference type="InterPro" id="IPR011989">
    <property type="entry name" value="ARM-like"/>
</dbReference>
<feature type="region of interest" description="Disordered" evidence="3">
    <location>
        <begin position="320"/>
        <end position="371"/>
    </location>
</feature>
<feature type="compositionally biased region" description="Polar residues" evidence="3">
    <location>
        <begin position="340"/>
        <end position="371"/>
    </location>
</feature>
<name>A0A8J9XDN0_PHATR</name>
<feature type="region of interest" description="Disordered" evidence="3">
    <location>
        <begin position="401"/>
        <end position="459"/>
    </location>
</feature>
<evidence type="ECO:0000256" key="1">
    <source>
        <dbReference type="ARBA" id="ARBA00022737"/>
    </source>
</evidence>
<feature type="compositionally biased region" description="Polar residues" evidence="3">
    <location>
        <begin position="96"/>
        <end position="108"/>
    </location>
</feature>
<feature type="compositionally biased region" description="Polar residues" evidence="3">
    <location>
        <begin position="447"/>
        <end position="457"/>
    </location>
</feature>
<feature type="compositionally biased region" description="Polar residues" evidence="3">
    <location>
        <begin position="198"/>
        <end position="220"/>
    </location>
</feature>
<dbReference type="EMBL" id="OU594950">
    <property type="protein sequence ID" value="CAG9294554.1"/>
    <property type="molecule type" value="Genomic_DNA"/>
</dbReference>
<dbReference type="PROSITE" id="PS50176">
    <property type="entry name" value="ARM_REPEAT"/>
    <property type="match status" value="2"/>
</dbReference>
<dbReference type="InterPro" id="IPR016024">
    <property type="entry name" value="ARM-type_fold"/>
</dbReference>
<dbReference type="InterPro" id="IPR056597">
    <property type="entry name" value="ARM_LRRK2"/>
</dbReference>
<feature type="compositionally biased region" description="Polar residues" evidence="3">
    <location>
        <begin position="539"/>
        <end position="555"/>
    </location>
</feature>
<feature type="compositionally biased region" description="Polar residues" evidence="3">
    <location>
        <begin position="592"/>
        <end position="610"/>
    </location>
</feature>
<feature type="compositionally biased region" description="Low complexity" evidence="3">
    <location>
        <begin position="153"/>
        <end position="168"/>
    </location>
</feature>
<dbReference type="Pfam" id="PF23744">
    <property type="entry name" value="ARM_LRRK2"/>
    <property type="match status" value="1"/>
</dbReference>
<feature type="compositionally biased region" description="Polar residues" evidence="3">
    <location>
        <begin position="275"/>
        <end position="293"/>
    </location>
</feature>
<feature type="region of interest" description="Disordered" evidence="3">
    <location>
        <begin position="96"/>
        <end position="308"/>
    </location>
</feature>
<evidence type="ECO:0000256" key="2">
    <source>
        <dbReference type="PROSITE-ProRule" id="PRU00259"/>
    </source>
</evidence>
<evidence type="ECO:0000256" key="3">
    <source>
        <dbReference type="SAM" id="MobiDB-lite"/>
    </source>
</evidence>
<feature type="compositionally biased region" description="Low complexity" evidence="3">
    <location>
        <begin position="180"/>
        <end position="195"/>
    </location>
</feature>
<gene>
    <name evidence="5" type="ORF">PTTT1_LOCUS55057</name>
</gene>
<feature type="compositionally biased region" description="Gly residues" evidence="3">
    <location>
        <begin position="111"/>
        <end position="125"/>
    </location>
</feature>
<evidence type="ECO:0000313" key="5">
    <source>
        <dbReference type="EMBL" id="CAG9294554.1"/>
    </source>
</evidence>
<keyword evidence="1" id="KW-0677">Repeat</keyword>
<reference evidence="5" key="1">
    <citation type="submission" date="2022-02" db="EMBL/GenBank/DDBJ databases">
        <authorList>
            <person name="Giguere J D."/>
        </authorList>
    </citation>
    <scope>NUCLEOTIDE SEQUENCE</scope>
    <source>
        <strain evidence="5">CCAP 1055/1</strain>
    </source>
</reference>
<organism evidence="5">
    <name type="scientific">Phaeodactylum tricornutum</name>
    <name type="common">Diatom</name>
    <dbReference type="NCBI Taxonomy" id="2850"/>
    <lineage>
        <taxon>Eukaryota</taxon>
        <taxon>Sar</taxon>
        <taxon>Stramenopiles</taxon>
        <taxon>Ochrophyta</taxon>
        <taxon>Bacillariophyta</taxon>
        <taxon>Bacillariophyceae</taxon>
        <taxon>Bacillariophycidae</taxon>
        <taxon>Naviculales</taxon>
        <taxon>Phaeodactylaceae</taxon>
        <taxon>Phaeodactylum</taxon>
    </lineage>
</organism>
<dbReference type="AlphaFoldDB" id="A0A8J9XDN0"/>
<protein>
    <recommendedName>
        <fullName evidence="4">LRRK2 ARM repeat domain-containing protein</fullName>
    </recommendedName>
</protein>
<feature type="compositionally biased region" description="Polar residues" evidence="3">
    <location>
        <begin position="401"/>
        <end position="423"/>
    </location>
</feature>
<feature type="repeat" description="ARM" evidence="2">
    <location>
        <begin position="929"/>
        <end position="973"/>
    </location>
</feature>
<feature type="repeat" description="ARM" evidence="2">
    <location>
        <begin position="800"/>
        <end position="843"/>
    </location>
</feature>
<evidence type="ECO:0000259" key="4">
    <source>
        <dbReference type="Pfam" id="PF23744"/>
    </source>
</evidence>
<feature type="domain" description="LRRK2 ARM repeat" evidence="4">
    <location>
        <begin position="627"/>
        <end position="1008"/>
    </location>
</feature>
<feature type="compositionally biased region" description="Polar residues" evidence="3">
    <location>
        <begin position="230"/>
        <end position="252"/>
    </location>
</feature>
<dbReference type="SMART" id="SM00185">
    <property type="entry name" value="ARM"/>
    <property type="match status" value="8"/>
</dbReference>
<dbReference type="PANTHER" id="PTHR22895:SF0">
    <property type="entry name" value="ARMADILLO REPEAT-CONTAINING PROTEIN 6"/>
    <property type="match status" value="1"/>
</dbReference>
<accession>A0A8J9XDN0</accession>
<dbReference type="SUPFAM" id="SSF48371">
    <property type="entry name" value="ARM repeat"/>
    <property type="match status" value="1"/>
</dbReference>
<dbReference type="PANTHER" id="PTHR22895">
    <property type="entry name" value="ARMADILLO REPEAT-CONTAINING PROTEIN 6"/>
    <property type="match status" value="1"/>
</dbReference>